<reference evidence="4" key="1">
    <citation type="journal article" date="2019" name="Int. J. Syst. Evol. Microbiol.">
        <title>The Global Catalogue of Microorganisms (GCM) 10K type strain sequencing project: providing services to taxonomists for standard genome sequencing and annotation.</title>
        <authorList>
            <consortium name="The Broad Institute Genomics Platform"/>
            <consortium name="The Broad Institute Genome Sequencing Center for Infectious Disease"/>
            <person name="Wu L."/>
            <person name="Ma J."/>
        </authorList>
    </citation>
    <scope>NUCLEOTIDE SEQUENCE [LARGE SCALE GENOMIC DNA]</scope>
    <source>
        <strain evidence="4">CCUG 55074</strain>
    </source>
</reference>
<feature type="transmembrane region" description="Helical" evidence="1">
    <location>
        <begin position="145"/>
        <end position="163"/>
    </location>
</feature>
<feature type="transmembrane region" description="Helical" evidence="1">
    <location>
        <begin position="213"/>
        <end position="230"/>
    </location>
</feature>
<feature type="transmembrane region" description="Helical" evidence="1">
    <location>
        <begin position="175"/>
        <end position="193"/>
    </location>
</feature>
<keyword evidence="1" id="KW-1133">Transmembrane helix</keyword>
<accession>A0ABW3T6P8</accession>
<dbReference type="EMBL" id="JBHTLQ010000083">
    <property type="protein sequence ID" value="MFD1192829.1"/>
    <property type="molecule type" value="Genomic_DNA"/>
</dbReference>
<sequence length="385" mass="42761">MSEPASPLARRADIDWIRVAAFGILILYHVGLVYAPWDWHVHSPHTFEWLRYAALVTNPWRLTLLFLVSGVALRFMSRRRSAGQVLRARAERLLPPFLFGVLVLVPPQSFTEAMEKGWWDGSFVGWWLHEFSPAGFADGIPLNHLWFVEYIMVYSLAAVVLLASPRLVEALQAAFEWVITGPRLFLAPIAYLAVTRQLMFAHLGITNHLDGDWYNHAMSFGVFLMGFALAPSAKAWAEFERWRWPALAVAVLALPALIWLEAHPAGLALAGLPKNLAFAIDQWATICAVLGFASRHIRGAEGPVLRYLTDAVFPCYLAHQTILVIAAHHLKPLDLPAGTEAALLVSITLGGSLLVYEIVRRIGPIRPLWGLKPRARGTPAAAKIA</sequence>
<feature type="transmembrane region" description="Helical" evidence="1">
    <location>
        <begin position="341"/>
        <end position="359"/>
    </location>
</feature>
<name>A0ABW3T6P8_9CAUL</name>
<keyword evidence="1" id="KW-0812">Transmembrane</keyword>
<proteinExistence type="predicted"/>
<feature type="domain" description="Acyltransferase 3" evidence="2">
    <location>
        <begin position="12"/>
        <end position="356"/>
    </location>
</feature>
<dbReference type="PANTHER" id="PTHR36927:SF3">
    <property type="entry name" value="GLUCANS BIOSYNTHESIS PROTEIN C"/>
    <property type="match status" value="1"/>
</dbReference>
<feature type="transmembrane region" description="Helical" evidence="1">
    <location>
        <begin position="93"/>
        <end position="110"/>
    </location>
</feature>
<feature type="transmembrane region" description="Helical" evidence="1">
    <location>
        <begin position="242"/>
        <end position="260"/>
    </location>
</feature>
<keyword evidence="3" id="KW-0012">Acyltransferase</keyword>
<dbReference type="InterPro" id="IPR050623">
    <property type="entry name" value="Glucan_succinyl_AcylTrfase"/>
</dbReference>
<dbReference type="InterPro" id="IPR002656">
    <property type="entry name" value="Acyl_transf_3_dom"/>
</dbReference>
<evidence type="ECO:0000313" key="3">
    <source>
        <dbReference type="EMBL" id="MFD1192829.1"/>
    </source>
</evidence>
<protein>
    <submittedName>
        <fullName evidence="3">Acyltransferase</fullName>
        <ecNumber evidence="3">2.3.1.-</ecNumber>
    </submittedName>
</protein>
<dbReference type="Proteomes" id="UP001597216">
    <property type="component" value="Unassembled WGS sequence"/>
</dbReference>
<feature type="transmembrane region" description="Helical" evidence="1">
    <location>
        <begin position="16"/>
        <end position="37"/>
    </location>
</feature>
<dbReference type="EC" id="2.3.1.-" evidence="3"/>
<dbReference type="Pfam" id="PF01757">
    <property type="entry name" value="Acyl_transf_3"/>
    <property type="match status" value="1"/>
</dbReference>
<keyword evidence="4" id="KW-1185">Reference proteome</keyword>
<keyword evidence="1" id="KW-0472">Membrane</keyword>
<comment type="caution">
    <text evidence="3">The sequence shown here is derived from an EMBL/GenBank/DDBJ whole genome shotgun (WGS) entry which is preliminary data.</text>
</comment>
<feature type="transmembrane region" description="Helical" evidence="1">
    <location>
        <begin position="49"/>
        <end position="73"/>
    </location>
</feature>
<feature type="transmembrane region" description="Helical" evidence="1">
    <location>
        <begin position="272"/>
        <end position="293"/>
    </location>
</feature>
<dbReference type="GO" id="GO:0016746">
    <property type="term" value="F:acyltransferase activity"/>
    <property type="evidence" value="ECO:0007669"/>
    <property type="project" value="UniProtKB-KW"/>
</dbReference>
<evidence type="ECO:0000313" key="4">
    <source>
        <dbReference type="Proteomes" id="UP001597216"/>
    </source>
</evidence>
<organism evidence="3 4">
    <name type="scientific">Phenylobacterium conjunctum</name>
    <dbReference type="NCBI Taxonomy" id="1298959"/>
    <lineage>
        <taxon>Bacteria</taxon>
        <taxon>Pseudomonadati</taxon>
        <taxon>Pseudomonadota</taxon>
        <taxon>Alphaproteobacteria</taxon>
        <taxon>Caulobacterales</taxon>
        <taxon>Caulobacteraceae</taxon>
        <taxon>Phenylobacterium</taxon>
    </lineage>
</organism>
<feature type="transmembrane region" description="Helical" evidence="1">
    <location>
        <begin position="305"/>
        <end position="329"/>
    </location>
</feature>
<keyword evidence="3" id="KW-0808">Transferase</keyword>
<dbReference type="RefSeq" id="WP_377354776.1">
    <property type="nucleotide sequence ID" value="NZ_JBHTLQ010000083.1"/>
</dbReference>
<dbReference type="PANTHER" id="PTHR36927">
    <property type="entry name" value="BLR4337 PROTEIN"/>
    <property type="match status" value="1"/>
</dbReference>
<evidence type="ECO:0000256" key="1">
    <source>
        <dbReference type="SAM" id="Phobius"/>
    </source>
</evidence>
<evidence type="ECO:0000259" key="2">
    <source>
        <dbReference type="Pfam" id="PF01757"/>
    </source>
</evidence>
<gene>
    <name evidence="3" type="ORF">ACFQ27_19730</name>
</gene>